<reference evidence="1 2" key="1">
    <citation type="submission" date="2016-10" db="EMBL/GenBank/DDBJ databases">
        <authorList>
            <person name="de Groot N.N."/>
        </authorList>
    </citation>
    <scope>NUCLEOTIDE SEQUENCE [LARGE SCALE GENOMIC DNA]</scope>
    <source>
        <strain evidence="1 2">CGMCC 4.7037</strain>
    </source>
</reference>
<dbReference type="OrthoDB" id="3516511at2"/>
<sequence length="91" mass="10067">MPRPRSRRFLTACHSLESSACVWDTATGKAVTRIKVANRFPVFGWYDEKHLLVPVKDGFGVVGLTGKVVETLVKVGKDVDIHPTFDARVKG</sequence>
<evidence type="ECO:0000313" key="1">
    <source>
        <dbReference type="EMBL" id="SEG99867.1"/>
    </source>
</evidence>
<name>A0A1H6EPU5_9ACTN</name>
<evidence type="ECO:0000313" key="2">
    <source>
        <dbReference type="Proteomes" id="UP000236732"/>
    </source>
</evidence>
<dbReference type="Proteomes" id="UP000236732">
    <property type="component" value="Unassembled WGS sequence"/>
</dbReference>
<proteinExistence type="predicted"/>
<gene>
    <name evidence="1" type="ORF">SAMN05444920_114143</name>
</gene>
<dbReference type="EMBL" id="FNVT01000014">
    <property type="protein sequence ID" value="SEG99867.1"/>
    <property type="molecule type" value="Genomic_DNA"/>
</dbReference>
<organism evidence="1 2">
    <name type="scientific">Nonomuraea solani</name>
    <dbReference type="NCBI Taxonomy" id="1144553"/>
    <lineage>
        <taxon>Bacteria</taxon>
        <taxon>Bacillati</taxon>
        <taxon>Actinomycetota</taxon>
        <taxon>Actinomycetes</taxon>
        <taxon>Streptosporangiales</taxon>
        <taxon>Streptosporangiaceae</taxon>
        <taxon>Nonomuraea</taxon>
    </lineage>
</organism>
<keyword evidence="2" id="KW-1185">Reference proteome</keyword>
<protein>
    <submittedName>
        <fullName evidence="1">Uncharacterized protein</fullName>
    </submittedName>
</protein>
<dbReference type="AlphaFoldDB" id="A0A1H6EPU5"/>
<dbReference type="RefSeq" id="WP_103961043.1">
    <property type="nucleotide sequence ID" value="NZ_FNVT01000014.1"/>
</dbReference>
<accession>A0A1H6EPU5</accession>